<evidence type="ECO:0000313" key="2">
    <source>
        <dbReference type="EMBL" id="GLY69051.1"/>
    </source>
</evidence>
<feature type="domain" description="Gp5/Type VI secretion system Vgr protein OB-fold" evidence="1">
    <location>
        <begin position="383"/>
        <end position="456"/>
    </location>
</feature>
<dbReference type="Proteomes" id="UP001165136">
    <property type="component" value="Unassembled WGS sequence"/>
</dbReference>
<proteinExistence type="predicted"/>
<dbReference type="InterPro" id="IPR006531">
    <property type="entry name" value="Gp5/Vgr_OB"/>
</dbReference>
<dbReference type="SUPFAM" id="SSF69279">
    <property type="entry name" value="Phage tail proteins"/>
    <property type="match status" value="1"/>
</dbReference>
<accession>A0A9W6VK09</accession>
<sequence length="611" mass="63626">MANESYSGSLLVEVSGAALPMEIATKLTHAFVDGSRNLPDMFVLRFADPERIVLAKSGIEIGSPVRISARSSDPGGPVLLLSGEVTALSTELDATGGVTEVRGYDHAHRLFRGRRVAAYTDTDLVSVVKRVAQRAQLEAGTIESVPGLGGRPDAQITQDNISDWEFLRRLADSVGAEVTVEDKALNFRIPQPPKGAPATTAKASTDPLVLEAGRNLIALRAGVTSTEQVPAVWVRSWDAERKQALSAKATPSTPGTEAPGVDPARLGSLFSAPPLSSVDRPYRTAAKVKAAADALAAGIGGCCAEVEGVARGNPRLRAGTAVALVNVGSPFEGRYTLTAARHQFDTVAGYTTSFTVSSRQERSLYGLVSPGGARPAGTNGLVPAVVSDVRDPHHLGRVRVTFPWLAEDYTSGWARTLQPGAGSGRGALVLPEVGDEVLVGFEHGDIDAPYVLGGLYNGSDKPPQATFDLVDGNSGQINGRAFVTRTGHRLEFAETAGGPEGVRLVTGDGKYLLHLDRTGTKIVLDSDGSVVISGSTGVTIDAGSEELKLTGRSVSLQARQEITVSAGTSLKLSGTGEAGLEAAKVTVNGTASSRLTSSGEAVVRGTIVRIN</sequence>
<keyword evidence="3" id="KW-1185">Reference proteome</keyword>
<dbReference type="AlphaFoldDB" id="A0A9W6VK09"/>
<dbReference type="EMBL" id="BSTI01000014">
    <property type="protein sequence ID" value="GLY69051.1"/>
    <property type="molecule type" value="Genomic_DNA"/>
</dbReference>
<dbReference type="RefSeq" id="WP_285488777.1">
    <property type="nucleotide sequence ID" value="NZ_BSTI01000014.1"/>
</dbReference>
<name>A0A9W6VK09_9PSEU</name>
<organism evidence="2 3">
    <name type="scientific">Amycolatopsis taiwanensis</name>
    <dbReference type="NCBI Taxonomy" id="342230"/>
    <lineage>
        <taxon>Bacteria</taxon>
        <taxon>Bacillati</taxon>
        <taxon>Actinomycetota</taxon>
        <taxon>Actinomycetes</taxon>
        <taxon>Pseudonocardiales</taxon>
        <taxon>Pseudonocardiaceae</taxon>
        <taxon>Amycolatopsis</taxon>
    </lineage>
</organism>
<dbReference type="InterPro" id="IPR037026">
    <property type="entry name" value="Vgr_OB-fold_dom_sf"/>
</dbReference>
<dbReference type="SUPFAM" id="SSF69349">
    <property type="entry name" value="Phage fibre proteins"/>
    <property type="match status" value="1"/>
</dbReference>
<comment type="caution">
    <text evidence="2">The sequence shown here is derived from an EMBL/GenBank/DDBJ whole genome shotgun (WGS) entry which is preliminary data.</text>
</comment>
<reference evidence="2" key="1">
    <citation type="submission" date="2023-03" db="EMBL/GenBank/DDBJ databases">
        <title>Amycolatopsis taiwanensis NBRC 103393.</title>
        <authorList>
            <person name="Ichikawa N."/>
            <person name="Sato H."/>
            <person name="Tonouchi N."/>
        </authorList>
    </citation>
    <scope>NUCLEOTIDE SEQUENCE</scope>
    <source>
        <strain evidence="2">NBRC 103393</strain>
    </source>
</reference>
<dbReference type="NCBIfam" id="NF033848">
    <property type="entry name" value="VgrG_rel"/>
    <property type="match status" value="1"/>
</dbReference>
<dbReference type="SUPFAM" id="SSF69255">
    <property type="entry name" value="gp5 N-terminal domain-like"/>
    <property type="match status" value="1"/>
</dbReference>
<evidence type="ECO:0000259" key="1">
    <source>
        <dbReference type="Pfam" id="PF04717"/>
    </source>
</evidence>
<dbReference type="Gene3D" id="2.40.50.230">
    <property type="entry name" value="Gp5 N-terminal domain"/>
    <property type="match status" value="1"/>
</dbReference>
<protein>
    <submittedName>
        <fullName evidence="2">Type IV secretion protein Rhs</fullName>
    </submittedName>
</protein>
<dbReference type="Pfam" id="PF04717">
    <property type="entry name" value="Phage_base_V"/>
    <property type="match status" value="1"/>
</dbReference>
<dbReference type="InterPro" id="IPR047702">
    <property type="entry name" value="VgrG-rel"/>
</dbReference>
<gene>
    <name evidence="2" type="ORF">Atai01_56700</name>
</gene>
<evidence type="ECO:0000313" key="3">
    <source>
        <dbReference type="Proteomes" id="UP001165136"/>
    </source>
</evidence>